<sequence>MPGPQVAKVFAAHPRFTLCSIPELTGKTALVTGGTSGIGLETARMLAHAGATVYVTSRSLYRAQKAIDDIVNNGPDNRTAMRNIDVRAIQLDLDTIKAAATVAGTLLRDIPALDILVANAGNITREKKVTADCIESQFAACHVGHFVLVLTLLPAIEKAGSRTGDARIVIVSSHGQCDAPAASGIDFDSLTNMQKADGLSWRQRYGQAKLANMLFMHSLSARVSSNVRVNACHPGAVISNFNDGLFADGNDSRTLRLQLAIFKKFFMVPAATAALGTVVFLAAGDKIKKEDVRAGYYWPVATRKDEWASKWAFDAGLQKKLWEFTVRIVKKAGVDIE</sequence>
<evidence type="ECO:0000256" key="1">
    <source>
        <dbReference type="ARBA" id="ARBA00006484"/>
    </source>
</evidence>
<evidence type="ECO:0008006" key="7">
    <source>
        <dbReference type="Google" id="ProtNLM"/>
    </source>
</evidence>
<dbReference type="STRING" id="675824.A0A1E3QFI9"/>
<dbReference type="Gene3D" id="3.40.50.720">
    <property type="entry name" value="NAD(P)-binding Rossmann-like Domain"/>
    <property type="match status" value="1"/>
</dbReference>
<keyword evidence="3" id="KW-0560">Oxidoreductase</keyword>
<evidence type="ECO:0000256" key="4">
    <source>
        <dbReference type="SAM" id="Phobius"/>
    </source>
</evidence>
<evidence type="ECO:0000256" key="2">
    <source>
        <dbReference type="ARBA" id="ARBA00022857"/>
    </source>
</evidence>
<evidence type="ECO:0000313" key="5">
    <source>
        <dbReference type="EMBL" id="ODQ75852.1"/>
    </source>
</evidence>
<dbReference type="PANTHER" id="PTHR24320:SF282">
    <property type="entry name" value="WW DOMAIN-CONTAINING OXIDOREDUCTASE"/>
    <property type="match status" value="1"/>
</dbReference>
<evidence type="ECO:0000313" key="6">
    <source>
        <dbReference type="Proteomes" id="UP000094385"/>
    </source>
</evidence>
<dbReference type="AlphaFoldDB" id="A0A1E3QFI9"/>
<keyword evidence="6" id="KW-1185">Reference proteome</keyword>
<dbReference type="PRINTS" id="PR00081">
    <property type="entry name" value="GDHRDH"/>
</dbReference>
<protein>
    <recommendedName>
        <fullName evidence="7">Ketoreductase (KR) domain-containing protein</fullName>
    </recommendedName>
</protein>
<keyword evidence="4" id="KW-0472">Membrane</keyword>
<name>A0A1E3QFI9_LIPST</name>
<organism evidence="5 6">
    <name type="scientific">Lipomyces starkeyi NRRL Y-11557</name>
    <dbReference type="NCBI Taxonomy" id="675824"/>
    <lineage>
        <taxon>Eukaryota</taxon>
        <taxon>Fungi</taxon>
        <taxon>Dikarya</taxon>
        <taxon>Ascomycota</taxon>
        <taxon>Saccharomycotina</taxon>
        <taxon>Lipomycetes</taxon>
        <taxon>Lipomycetales</taxon>
        <taxon>Lipomycetaceae</taxon>
        <taxon>Lipomyces</taxon>
    </lineage>
</organism>
<dbReference type="OrthoDB" id="191139at2759"/>
<dbReference type="GO" id="GO:0016491">
    <property type="term" value="F:oxidoreductase activity"/>
    <property type="evidence" value="ECO:0007669"/>
    <property type="project" value="UniProtKB-KW"/>
</dbReference>
<accession>A0A1E3QFI9</accession>
<reference evidence="5 6" key="1">
    <citation type="journal article" date="2016" name="Proc. Natl. Acad. Sci. U.S.A.">
        <title>Comparative genomics of biotechnologically important yeasts.</title>
        <authorList>
            <person name="Riley R."/>
            <person name="Haridas S."/>
            <person name="Wolfe K.H."/>
            <person name="Lopes M.R."/>
            <person name="Hittinger C.T."/>
            <person name="Goeker M."/>
            <person name="Salamov A.A."/>
            <person name="Wisecaver J.H."/>
            <person name="Long T.M."/>
            <person name="Calvey C.H."/>
            <person name="Aerts A.L."/>
            <person name="Barry K.W."/>
            <person name="Choi C."/>
            <person name="Clum A."/>
            <person name="Coughlan A.Y."/>
            <person name="Deshpande S."/>
            <person name="Douglass A.P."/>
            <person name="Hanson S.J."/>
            <person name="Klenk H.-P."/>
            <person name="LaButti K.M."/>
            <person name="Lapidus A."/>
            <person name="Lindquist E.A."/>
            <person name="Lipzen A.M."/>
            <person name="Meier-Kolthoff J.P."/>
            <person name="Ohm R.A."/>
            <person name="Otillar R.P."/>
            <person name="Pangilinan J.L."/>
            <person name="Peng Y."/>
            <person name="Rokas A."/>
            <person name="Rosa C.A."/>
            <person name="Scheuner C."/>
            <person name="Sibirny A.A."/>
            <person name="Slot J.C."/>
            <person name="Stielow J.B."/>
            <person name="Sun H."/>
            <person name="Kurtzman C.P."/>
            <person name="Blackwell M."/>
            <person name="Grigoriev I.V."/>
            <person name="Jeffries T.W."/>
        </authorList>
    </citation>
    <scope>NUCLEOTIDE SEQUENCE [LARGE SCALE GENOMIC DNA]</scope>
    <source>
        <strain evidence="5 6">NRRL Y-11557</strain>
    </source>
</reference>
<evidence type="ECO:0000256" key="3">
    <source>
        <dbReference type="ARBA" id="ARBA00023002"/>
    </source>
</evidence>
<feature type="transmembrane region" description="Helical" evidence="4">
    <location>
        <begin position="265"/>
        <end position="283"/>
    </location>
</feature>
<dbReference type="InterPro" id="IPR002347">
    <property type="entry name" value="SDR_fam"/>
</dbReference>
<keyword evidence="4" id="KW-0812">Transmembrane</keyword>
<keyword evidence="2" id="KW-0521">NADP</keyword>
<dbReference type="PANTHER" id="PTHR24320">
    <property type="entry name" value="RETINOL DEHYDROGENASE"/>
    <property type="match status" value="1"/>
</dbReference>
<comment type="similarity">
    <text evidence="1">Belongs to the short-chain dehydrogenases/reductases (SDR) family.</text>
</comment>
<dbReference type="InterPro" id="IPR036291">
    <property type="entry name" value="NAD(P)-bd_dom_sf"/>
</dbReference>
<dbReference type="EMBL" id="KV454290">
    <property type="protein sequence ID" value="ODQ75852.1"/>
    <property type="molecule type" value="Genomic_DNA"/>
</dbReference>
<dbReference type="Pfam" id="PF00106">
    <property type="entry name" value="adh_short"/>
    <property type="match status" value="1"/>
</dbReference>
<keyword evidence="4" id="KW-1133">Transmembrane helix</keyword>
<dbReference type="Proteomes" id="UP000094385">
    <property type="component" value="Unassembled WGS sequence"/>
</dbReference>
<gene>
    <name evidence="5" type="ORF">LIPSTDRAFT_219552</name>
</gene>
<proteinExistence type="inferred from homology"/>
<dbReference type="SUPFAM" id="SSF51735">
    <property type="entry name" value="NAD(P)-binding Rossmann-fold domains"/>
    <property type="match status" value="1"/>
</dbReference>